<dbReference type="RefSeq" id="WP_379840437.1">
    <property type="nucleotide sequence ID" value="NZ_JBHSMA010000001.1"/>
</dbReference>
<dbReference type="SUPFAM" id="SSF51569">
    <property type="entry name" value="Aldolase"/>
    <property type="match status" value="1"/>
</dbReference>
<dbReference type="Gene3D" id="3.20.20.70">
    <property type="entry name" value="Aldolase class I"/>
    <property type="match status" value="1"/>
</dbReference>
<keyword evidence="4 6" id="KW-0704">Schiff base</keyword>
<organism evidence="7 8">
    <name type="scientific">Larkinella bovis</name>
    <dbReference type="NCBI Taxonomy" id="683041"/>
    <lineage>
        <taxon>Bacteria</taxon>
        <taxon>Pseudomonadati</taxon>
        <taxon>Bacteroidota</taxon>
        <taxon>Cytophagia</taxon>
        <taxon>Cytophagales</taxon>
        <taxon>Spirosomataceae</taxon>
        <taxon>Larkinella</taxon>
    </lineage>
</organism>
<comment type="similarity">
    <text evidence="1 6">Belongs to the DeoC/FbaB aldolase family. DeoC type 1 subfamily.</text>
</comment>
<dbReference type="Pfam" id="PF01791">
    <property type="entry name" value="DeoC"/>
    <property type="match status" value="1"/>
</dbReference>
<evidence type="ECO:0000313" key="7">
    <source>
        <dbReference type="EMBL" id="MFC5407752.1"/>
    </source>
</evidence>
<dbReference type="Proteomes" id="UP001596106">
    <property type="component" value="Unassembled WGS sequence"/>
</dbReference>
<keyword evidence="2 6" id="KW-0963">Cytoplasm</keyword>
<keyword evidence="8" id="KW-1185">Reference proteome</keyword>
<evidence type="ECO:0000256" key="1">
    <source>
        <dbReference type="ARBA" id="ARBA00010936"/>
    </source>
</evidence>
<dbReference type="InterPro" id="IPR002915">
    <property type="entry name" value="DeoC/FbaB/LacD_aldolase"/>
</dbReference>
<evidence type="ECO:0000256" key="5">
    <source>
        <dbReference type="ARBA" id="ARBA00048791"/>
    </source>
</evidence>
<feature type="active site" description="Schiff-base intermediate with acetaldehyde" evidence="6">
    <location>
        <position position="160"/>
    </location>
</feature>
<evidence type="ECO:0000256" key="4">
    <source>
        <dbReference type="ARBA" id="ARBA00023270"/>
    </source>
</evidence>
<keyword evidence="3 6" id="KW-0456">Lyase</keyword>
<evidence type="ECO:0000256" key="6">
    <source>
        <dbReference type="HAMAP-Rule" id="MF_00114"/>
    </source>
</evidence>
<evidence type="ECO:0000256" key="2">
    <source>
        <dbReference type="ARBA" id="ARBA00022490"/>
    </source>
</evidence>
<proteinExistence type="inferred from homology"/>
<protein>
    <recommendedName>
        <fullName evidence="6">Deoxyribose-phosphate aldolase</fullName>
        <shortName evidence="6">DERA</shortName>
        <ecNumber evidence="6">4.1.2.4</ecNumber>
    </recommendedName>
    <alternativeName>
        <fullName evidence="6">2-deoxy-D-ribose 5-phosphate aldolase</fullName>
    </alternativeName>
    <alternativeName>
        <fullName evidence="6">Phosphodeoxyriboaldolase</fullName>
        <shortName evidence="6">Deoxyriboaldolase</shortName>
    </alternativeName>
</protein>
<reference evidence="8" key="1">
    <citation type="journal article" date="2019" name="Int. J. Syst. Evol. Microbiol.">
        <title>The Global Catalogue of Microorganisms (GCM) 10K type strain sequencing project: providing services to taxonomists for standard genome sequencing and annotation.</title>
        <authorList>
            <consortium name="The Broad Institute Genomics Platform"/>
            <consortium name="The Broad Institute Genome Sequencing Center for Infectious Disease"/>
            <person name="Wu L."/>
            <person name="Ma J."/>
        </authorList>
    </citation>
    <scope>NUCLEOTIDE SEQUENCE [LARGE SCALE GENOMIC DNA]</scope>
    <source>
        <strain evidence="8">CCUG 55250</strain>
    </source>
</reference>
<dbReference type="PANTHER" id="PTHR10889:SF1">
    <property type="entry name" value="DEOXYRIBOSE-PHOSPHATE ALDOLASE"/>
    <property type="match status" value="1"/>
</dbReference>
<comment type="function">
    <text evidence="6">Catalyzes a reversible aldol reaction between acetaldehyde and D-glyceraldehyde 3-phosphate to generate 2-deoxy-D-ribose 5-phosphate.</text>
</comment>
<dbReference type="HAMAP" id="MF_00114">
    <property type="entry name" value="DeoC_type1"/>
    <property type="match status" value="1"/>
</dbReference>
<dbReference type="EMBL" id="JBHSMA010000001">
    <property type="protein sequence ID" value="MFC5407752.1"/>
    <property type="molecule type" value="Genomic_DNA"/>
</dbReference>
<dbReference type="EC" id="4.1.2.4" evidence="6"/>
<evidence type="ECO:0000256" key="3">
    <source>
        <dbReference type="ARBA" id="ARBA00023239"/>
    </source>
</evidence>
<dbReference type="SMART" id="SM01133">
    <property type="entry name" value="DeoC"/>
    <property type="match status" value="1"/>
</dbReference>
<comment type="catalytic activity">
    <reaction evidence="5 6">
        <text>2-deoxy-D-ribose 5-phosphate = D-glyceraldehyde 3-phosphate + acetaldehyde</text>
        <dbReference type="Rhea" id="RHEA:12821"/>
        <dbReference type="ChEBI" id="CHEBI:15343"/>
        <dbReference type="ChEBI" id="CHEBI:59776"/>
        <dbReference type="ChEBI" id="CHEBI:62877"/>
        <dbReference type="EC" id="4.1.2.4"/>
    </reaction>
</comment>
<dbReference type="InterPro" id="IPR013785">
    <property type="entry name" value="Aldolase_TIM"/>
</dbReference>
<feature type="active site" description="Proton donor/acceptor" evidence="6">
    <location>
        <position position="199"/>
    </location>
</feature>
<dbReference type="NCBIfam" id="TIGR00126">
    <property type="entry name" value="deoC"/>
    <property type="match status" value="1"/>
</dbReference>
<accession>A0ABW0I920</accession>
<feature type="active site" description="Proton donor/acceptor" evidence="6">
    <location>
        <position position="95"/>
    </location>
</feature>
<comment type="caution">
    <text evidence="7">The sequence shown here is derived from an EMBL/GenBank/DDBJ whole genome shotgun (WGS) entry which is preliminary data.</text>
</comment>
<dbReference type="PANTHER" id="PTHR10889">
    <property type="entry name" value="DEOXYRIBOSE-PHOSPHATE ALDOLASE"/>
    <property type="match status" value="1"/>
</dbReference>
<dbReference type="GO" id="GO:0004139">
    <property type="term" value="F:deoxyribose-phosphate aldolase activity"/>
    <property type="evidence" value="ECO:0007669"/>
    <property type="project" value="UniProtKB-EC"/>
</dbReference>
<name>A0ABW0I920_9BACT</name>
<sequence length="255" mass="27333">MDTALTRELAKMIDHSLLHPTLTDDELRAGCELARAYDVASVCIKPYAVPLAVEQLAGSDVLVGTVIGFPHGNSQMAIKVAETEQACQDGAVEIDMVVNIGKVLGNDWVYVTDEIRAVKEVCARHGAVLKVIFENDFLPDDAFKIRLCEICTEVGAEFIKTSTGYGFVKGDDGRYAYEGATEHDLKLMLAHVGPGVKVKAAGGVRTLDGLLKVRELGVARLGASATAAILEEAYRRFGGGKTGSSEIEINESKGY</sequence>
<dbReference type="InterPro" id="IPR011343">
    <property type="entry name" value="DeoC"/>
</dbReference>
<dbReference type="CDD" id="cd00959">
    <property type="entry name" value="DeoC"/>
    <property type="match status" value="1"/>
</dbReference>
<gene>
    <name evidence="6 7" type="primary">deoC</name>
    <name evidence="7" type="ORF">ACFPMF_00410</name>
</gene>
<dbReference type="InterPro" id="IPR028581">
    <property type="entry name" value="DeoC_typeI"/>
</dbReference>
<comment type="subcellular location">
    <subcellularLocation>
        <location evidence="6">Cytoplasm</location>
    </subcellularLocation>
</comment>
<comment type="pathway">
    <text evidence="6">Carbohydrate degradation; 2-deoxy-D-ribose 1-phosphate degradation; D-glyceraldehyde 3-phosphate and acetaldehyde from 2-deoxy-alpha-D-ribose 1-phosphate: step 2/2.</text>
</comment>
<dbReference type="PIRSF" id="PIRSF001357">
    <property type="entry name" value="DeoC"/>
    <property type="match status" value="1"/>
</dbReference>
<evidence type="ECO:0000313" key="8">
    <source>
        <dbReference type="Proteomes" id="UP001596106"/>
    </source>
</evidence>